<dbReference type="InterPro" id="IPR036397">
    <property type="entry name" value="RNaseH_sf"/>
</dbReference>
<keyword evidence="3" id="KW-1185">Reference proteome</keyword>
<evidence type="ECO:0000313" key="2">
    <source>
        <dbReference type="EMBL" id="GMH25139.1"/>
    </source>
</evidence>
<organism evidence="2 3">
    <name type="scientific">Nepenthes gracilis</name>
    <name type="common">Slender pitcher plant</name>
    <dbReference type="NCBI Taxonomy" id="150966"/>
    <lineage>
        <taxon>Eukaryota</taxon>
        <taxon>Viridiplantae</taxon>
        <taxon>Streptophyta</taxon>
        <taxon>Embryophyta</taxon>
        <taxon>Tracheophyta</taxon>
        <taxon>Spermatophyta</taxon>
        <taxon>Magnoliopsida</taxon>
        <taxon>eudicotyledons</taxon>
        <taxon>Gunneridae</taxon>
        <taxon>Pentapetalae</taxon>
        <taxon>Caryophyllales</taxon>
        <taxon>Nepenthaceae</taxon>
        <taxon>Nepenthes</taxon>
    </lineage>
</organism>
<gene>
    <name evidence="2" type="ORF">Nepgr_026982</name>
</gene>
<name>A0AAD3Y2N3_NEPGR</name>
<dbReference type="GO" id="GO:0004523">
    <property type="term" value="F:RNA-DNA hybrid ribonuclease activity"/>
    <property type="evidence" value="ECO:0007669"/>
    <property type="project" value="InterPro"/>
</dbReference>
<dbReference type="GO" id="GO:0003676">
    <property type="term" value="F:nucleic acid binding"/>
    <property type="evidence" value="ECO:0007669"/>
    <property type="project" value="InterPro"/>
</dbReference>
<dbReference type="PROSITE" id="PS50879">
    <property type="entry name" value="RNASE_H_1"/>
    <property type="match status" value="1"/>
</dbReference>
<dbReference type="SUPFAM" id="SSF53098">
    <property type="entry name" value="Ribonuclease H-like"/>
    <property type="match status" value="1"/>
</dbReference>
<dbReference type="InterPro" id="IPR012337">
    <property type="entry name" value="RNaseH-like_sf"/>
</dbReference>
<dbReference type="PANTHER" id="PTHR48475:SF2">
    <property type="entry name" value="RIBONUCLEASE H"/>
    <property type="match status" value="1"/>
</dbReference>
<evidence type="ECO:0000313" key="3">
    <source>
        <dbReference type="Proteomes" id="UP001279734"/>
    </source>
</evidence>
<dbReference type="Pfam" id="PF13456">
    <property type="entry name" value="RVT_3"/>
    <property type="match status" value="1"/>
</dbReference>
<dbReference type="CDD" id="cd09279">
    <property type="entry name" value="RNase_HI_like"/>
    <property type="match status" value="1"/>
</dbReference>
<sequence length="135" mass="15357">MAQILEEQAPENVKQHEGVSEWVLHIDGSFMNTGSGARVVIRIPDGFEMKYSLRLIFPTTNNIAEYKALLVGLRLAKECSAKRLAIYNDSKLIVNQVNWSFEASNPHLARYLTKVREAAWSFDKLIQVHVLKSEI</sequence>
<reference evidence="2" key="1">
    <citation type="submission" date="2023-05" db="EMBL/GenBank/DDBJ databases">
        <title>Nepenthes gracilis genome sequencing.</title>
        <authorList>
            <person name="Fukushima K."/>
        </authorList>
    </citation>
    <scope>NUCLEOTIDE SEQUENCE</scope>
    <source>
        <strain evidence="2">SING2019-196</strain>
    </source>
</reference>
<comment type="caution">
    <text evidence="2">The sequence shown here is derived from an EMBL/GenBank/DDBJ whole genome shotgun (WGS) entry which is preliminary data.</text>
</comment>
<accession>A0AAD3Y2N3</accession>
<dbReference type="Proteomes" id="UP001279734">
    <property type="component" value="Unassembled WGS sequence"/>
</dbReference>
<proteinExistence type="predicted"/>
<dbReference type="AlphaFoldDB" id="A0AAD3Y2N3"/>
<dbReference type="EMBL" id="BSYO01000029">
    <property type="protein sequence ID" value="GMH25139.1"/>
    <property type="molecule type" value="Genomic_DNA"/>
</dbReference>
<feature type="domain" description="RNase H type-1" evidence="1">
    <location>
        <begin position="18"/>
        <end position="135"/>
    </location>
</feature>
<dbReference type="PANTHER" id="PTHR48475">
    <property type="entry name" value="RIBONUCLEASE H"/>
    <property type="match status" value="1"/>
</dbReference>
<dbReference type="InterPro" id="IPR002156">
    <property type="entry name" value="RNaseH_domain"/>
</dbReference>
<evidence type="ECO:0000259" key="1">
    <source>
        <dbReference type="PROSITE" id="PS50879"/>
    </source>
</evidence>
<protein>
    <recommendedName>
        <fullName evidence="1">RNase H type-1 domain-containing protein</fullName>
    </recommendedName>
</protein>
<dbReference type="Gene3D" id="3.30.420.10">
    <property type="entry name" value="Ribonuclease H-like superfamily/Ribonuclease H"/>
    <property type="match status" value="1"/>
</dbReference>